<accession>A0AAE3KW75</accession>
<dbReference type="Pfam" id="PF10771">
    <property type="entry name" value="DUF2582"/>
    <property type="match status" value="1"/>
</dbReference>
<dbReference type="Gene3D" id="1.10.10.10">
    <property type="entry name" value="Winged helix-like DNA-binding domain superfamily/Winged helix DNA-binding domain"/>
    <property type="match status" value="1"/>
</dbReference>
<name>A0AAE3KW75_9EURY</name>
<sequence>MDEVCLNIGDAAGHVYRLLEKGGSNLTNVKKILKESGFDSQTVFMAIGWLAREDKICMQKNGNAWSINLK</sequence>
<evidence type="ECO:0008006" key="3">
    <source>
        <dbReference type="Google" id="ProtNLM"/>
    </source>
</evidence>
<protein>
    <recommendedName>
        <fullName evidence="3">Winged helix-turn-helix domain-containing protein</fullName>
    </recommendedName>
</protein>
<comment type="caution">
    <text evidence="1">The sequence shown here is derived from an EMBL/GenBank/DDBJ whole genome shotgun (WGS) entry which is preliminary data.</text>
</comment>
<gene>
    <name evidence="1" type="ORF">PV02_04010</name>
</gene>
<dbReference type="InterPro" id="IPR019707">
    <property type="entry name" value="DUF2582"/>
</dbReference>
<organism evidence="1 2">
    <name type="scientific">Methanolobus chelungpuianus</name>
    <dbReference type="NCBI Taxonomy" id="502115"/>
    <lineage>
        <taxon>Archaea</taxon>
        <taxon>Methanobacteriati</taxon>
        <taxon>Methanobacteriota</taxon>
        <taxon>Stenosarchaea group</taxon>
        <taxon>Methanomicrobia</taxon>
        <taxon>Methanosarcinales</taxon>
        <taxon>Methanosarcinaceae</taxon>
        <taxon>Methanolobus</taxon>
    </lineage>
</organism>
<dbReference type="AlphaFoldDB" id="A0AAE3KW75"/>
<dbReference type="RefSeq" id="WP_256622076.1">
    <property type="nucleotide sequence ID" value="NZ_JTEO01000002.1"/>
</dbReference>
<reference evidence="1 2" key="1">
    <citation type="journal article" date="2011" name="Appl. Environ. Microbiol.">
        <title>Methanogenic archaea isolated from Taiwan's Chelungpu fault.</title>
        <authorList>
            <person name="Wu S.Y."/>
            <person name="Lai M.C."/>
        </authorList>
    </citation>
    <scope>NUCLEOTIDE SEQUENCE [LARGE SCALE GENOMIC DNA]</scope>
    <source>
        <strain evidence="1 2">St545Mb</strain>
    </source>
</reference>
<proteinExistence type="predicted"/>
<dbReference type="Proteomes" id="UP001206983">
    <property type="component" value="Unassembled WGS sequence"/>
</dbReference>
<dbReference type="InterPro" id="IPR036388">
    <property type="entry name" value="WH-like_DNA-bd_sf"/>
</dbReference>
<keyword evidence="2" id="KW-1185">Reference proteome</keyword>
<dbReference type="EMBL" id="JTEO01000002">
    <property type="protein sequence ID" value="MCQ6962285.1"/>
    <property type="molecule type" value="Genomic_DNA"/>
</dbReference>
<evidence type="ECO:0000313" key="1">
    <source>
        <dbReference type="EMBL" id="MCQ6962285.1"/>
    </source>
</evidence>
<evidence type="ECO:0000313" key="2">
    <source>
        <dbReference type="Proteomes" id="UP001206983"/>
    </source>
</evidence>